<dbReference type="InterPro" id="IPR017853">
    <property type="entry name" value="GH"/>
</dbReference>
<feature type="domain" description="Ig-like" evidence="9">
    <location>
        <begin position="496"/>
        <end position="558"/>
    </location>
</feature>
<feature type="signal peptide" evidence="8">
    <location>
        <begin position="1"/>
        <end position="21"/>
    </location>
</feature>
<protein>
    <recommendedName>
        <fullName evidence="3 7">Alpha-galactosidase</fullName>
        <ecNumber evidence="3 7">3.2.1.22</ecNumber>
    </recommendedName>
    <alternativeName>
        <fullName evidence="7">Melibiase</fullName>
    </alternativeName>
</protein>
<dbReference type="PRINTS" id="PR00740">
    <property type="entry name" value="GLHYDRLASE27"/>
</dbReference>
<keyword evidence="7" id="KW-1015">Disulfide bond</keyword>
<dbReference type="EC" id="3.2.1.22" evidence="3 7"/>
<evidence type="ECO:0000313" key="11">
    <source>
        <dbReference type="Proteomes" id="UP001629113"/>
    </source>
</evidence>
<dbReference type="Pfam" id="PF16499">
    <property type="entry name" value="Melibiase_2"/>
    <property type="match status" value="1"/>
</dbReference>
<gene>
    <name evidence="10" type="ORF">PVAG01_11193</name>
</gene>
<comment type="caution">
    <text evidence="10">The sequence shown here is derived from an EMBL/GenBank/DDBJ whole genome shotgun (WGS) entry which is preliminary data.</text>
</comment>
<dbReference type="Proteomes" id="UP001629113">
    <property type="component" value="Unassembled WGS sequence"/>
</dbReference>
<evidence type="ECO:0000256" key="3">
    <source>
        <dbReference type="ARBA" id="ARBA00012755"/>
    </source>
</evidence>
<dbReference type="SUPFAM" id="SSF51011">
    <property type="entry name" value="Glycosyl hydrolase domain"/>
    <property type="match status" value="1"/>
</dbReference>
<dbReference type="InterPro" id="IPR013785">
    <property type="entry name" value="Aldolase_TIM"/>
</dbReference>
<evidence type="ECO:0000256" key="2">
    <source>
        <dbReference type="ARBA" id="ARBA00009743"/>
    </source>
</evidence>
<dbReference type="InterPro" id="IPR041233">
    <property type="entry name" value="Melibiase_C"/>
</dbReference>
<accession>A0ABR4P1L8</accession>
<evidence type="ECO:0000313" key="10">
    <source>
        <dbReference type="EMBL" id="KAL3417193.1"/>
    </source>
</evidence>
<dbReference type="CDD" id="cd14792">
    <property type="entry name" value="GH27"/>
    <property type="match status" value="1"/>
</dbReference>
<keyword evidence="5 7" id="KW-0378">Hydrolase</keyword>
<name>A0ABR4P1L8_9HELO</name>
<evidence type="ECO:0000256" key="7">
    <source>
        <dbReference type="RuleBase" id="RU361168"/>
    </source>
</evidence>
<keyword evidence="11" id="KW-1185">Reference proteome</keyword>
<sequence>MFSRSLFPLVALSASVSAKLASTLEARLDNGLAITPPLGWNSYNHYSCSPNESIIHSNAEALVSLGLKDLGYHYVTTDCGWTLPNRTEEGTLTWNPERFPSGYYALGEFIHGLGLGFGVYSDAGVKMCMTGEPEQAGSLSHEKVDAETFAGWGADLLKYDNCFSDASLNYPVTSYTPSTSPAPNFVTMSDLIESQNRSILFQICNWGVDFPSAWAPDLGNSWRVTNDIIPAYRTIPRILNQVVPQTEFAGPGRWLDLDMLEVGNEVFTIPEEQTHFSLWSIIKSPLMIGCALDDTFTSVNSESLAILKNEKVIGYNQDSLGVPASFRRRWTEEGYEVWAGPLSGNRLVVALINLFDEDRKLRLDLPTVGVQKAGTLFDVWNGISLENVVTSYEASVGAHGTILVELGDTTASGIYEVSDAEISGDTATFSSIYGMTSSSNYTATLSFSSNTSSFKINENTYSITESGTAAQLALLASSNNTLSITPVPESFSISAPSSTFYPSTSFTLSGDTTLTTCESSLCAPVGSKIRWLGPSPNNAALTVDSPTEGPKSVDLYFCNNDIAIATSWDFGSNTRNLTLSVNDITTRVELPLSGKSSELFSPGLGWQDTGVFNVLLPGFKEGGNIIRVSNDAGGLVEWGADLVGLSIIW</sequence>
<dbReference type="SUPFAM" id="SSF51445">
    <property type="entry name" value="(Trans)glycosidases"/>
    <property type="match status" value="1"/>
</dbReference>
<dbReference type="PANTHER" id="PTHR11452:SF75">
    <property type="entry name" value="ALPHA-GALACTOSIDASE MEL1"/>
    <property type="match status" value="1"/>
</dbReference>
<keyword evidence="6 7" id="KW-0326">Glycosidase</keyword>
<evidence type="ECO:0000256" key="4">
    <source>
        <dbReference type="ARBA" id="ARBA00022729"/>
    </source>
</evidence>
<dbReference type="PROSITE" id="PS50835">
    <property type="entry name" value="IG_LIKE"/>
    <property type="match status" value="1"/>
</dbReference>
<dbReference type="Pfam" id="PF17801">
    <property type="entry name" value="Melibiase_C"/>
    <property type="match status" value="1"/>
</dbReference>
<proteinExistence type="inferred from homology"/>
<dbReference type="InterPro" id="IPR007110">
    <property type="entry name" value="Ig-like_dom"/>
</dbReference>
<keyword evidence="4 8" id="KW-0732">Signal</keyword>
<comment type="catalytic activity">
    <reaction evidence="1 7">
        <text>Hydrolysis of terminal, non-reducing alpha-D-galactose residues in alpha-D-galactosides, including galactose oligosaccharides, galactomannans and galactolipids.</text>
        <dbReference type="EC" id="3.2.1.22"/>
    </reaction>
</comment>
<evidence type="ECO:0000259" key="9">
    <source>
        <dbReference type="PROSITE" id="PS50835"/>
    </source>
</evidence>
<organism evidence="10 11">
    <name type="scientific">Phlyctema vagabunda</name>
    <dbReference type="NCBI Taxonomy" id="108571"/>
    <lineage>
        <taxon>Eukaryota</taxon>
        <taxon>Fungi</taxon>
        <taxon>Dikarya</taxon>
        <taxon>Ascomycota</taxon>
        <taxon>Pezizomycotina</taxon>
        <taxon>Leotiomycetes</taxon>
        <taxon>Helotiales</taxon>
        <taxon>Dermateaceae</taxon>
        <taxon>Phlyctema</taxon>
    </lineage>
</organism>
<feature type="chain" id="PRO_5045281063" description="Alpha-galactosidase" evidence="8">
    <location>
        <begin position="22"/>
        <end position="649"/>
    </location>
</feature>
<evidence type="ECO:0000256" key="1">
    <source>
        <dbReference type="ARBA" id="ARBA00001255"/>
    </source>
</evidence>
<evidence type="ECO:0000256" key="5">
    <source>
        <dbReference type="ARBA" id="ARBA00022801"/>
    </source>
</evidence>
<dbReference type="EMBL" id="JBFCZG010000011">
    <property type="protein sequence ID" value="KAL3417193.1"/>
    <property type="molecule type" value="Genomic_DNA"/>
</dbReference>
<dbReference type="Gene3D" id="3.20.20.70">
    <property type="entry name" value="Aldolase class I"/>
    <property type="match status" value="1"/>
</dbReference>
<evidence type="ECO:0000256" key="8">
    <source>
        <dbReference type="SAM" id="SignalP"/>
    </source>
</evidence>
<evidence type="ECO:0000256" key="6">
    <source>
        <dbReference type="ARBA" id="ARBA00023295"/>
    </source>
</evidence>
<reference evidence="10 11" key="1">
    <citation type="submission" date="2024-06" db="EMBL/GenBank/DDBJ databases">
        <title>Complete genome of Phlyctema vagabunda strain 19-DSS-EL-015.</title>
        <authorList>
            <person name="Fiorenzani C."/>
        </authorList>
    </citation>
    <scope>NUCLEOTIDE SEQUENCE [LARGE SCALE GENOMIC DNA]</scope>
    <source>
        <strain evidence="10 11">19-DSS-EL-015</strain>
    </source>
</reference>
<dbReference type="Gene3D" id="2.60.40.1180">
    <property type="entry name" value="Golgi alpha-mannosidase II"/>
    <property type="match status" value="1"/>
</dbReference>
<dbReference type="InterPro" id="IPR013780">
    <property type="entry name" value="Glyco_hydro_b"/>
</dbReference>
<dbReference type="InterPro" id="IPR002241">
    <property type="entry name" value="Glyco_hydro_27"/>
</dbReference>
<dbReference type="Gene3D" id="2.60.120.260">
    <property type="entry name" value="Galactose-binding domain-like"/>
    <property type="match status" value="1"/>
</dbReference>
<dbReference type="PANTHER" id="PTHR11452">
    <property type="entry name" value="ALPHA-GALACTOSIDASE/ALPHA-N-ACETYLGALACTOSAMINIDASE"/>
    <property type="match status" value="1"/>
</dbReference>
<comment type="similarity">
    <text evidence="2 7">Belongs to the glycosyl hydrolase 27 family.</text>
</comment>